<sequence length="176" mass="18527">MNHSQEPTMRNPHAYNRRRTLQMLAAGLATAAATGQAALAAQPAPTPIEVWKDPNCGCCKDWIALMEQGGFSAKVHDSGNNAVRAQLGLPARLGSCHTALVGGYLVEGHVPPADVRKLLQQKPKALGIAVPGMLIGSPGMDGPAYGGRKDPFDVLLVTRTGAGSDVTTRVFSAYRD</sequence>
<gene>
    <name evidence="2" type="ORF">AB7A72_21625</name>
</gene>
<dbReference type="InterPro" id="IPR036249">
    <property type="entry name" value="Thioredoxin-like_sf"/>
</dbReference>
<organism evidence="2 3">
    <name type="scientific">Comamonas sediminis</name>
    <dbReference type="NCBI Taxonomy" id="1783360"/>
    <lineage>
        <taxon>Bacteria</taxon>
        <taxon>Pseudomonadati</taxon>
        <taxon>Pseudomonadota</taxon>
        <taxon>Betaproteobacteria</taxon>
        <taxon>Burkholderiales</taxon>
        <taxon>Comamonadaceae</taxon>
        <taxon>Comamonas</taxon>
    </lineage>
</organism>
<dbReference type="Pfam" id="PF04214">
    <property type="entry name" value="DUF411"/>
    <property type="match status" value="1"/>
</dbReference>
<feature type="signal peptide" evidence="1">
    <location>
        <begin position="1"/>
        <end position="40"/>
    </location>
</feature>
<accession>A0ABV4B903</accession>
<dbReference type="InterPro" id="IPR006311">
    <property type="entry name" value="TAT_signal"/>
</dbReference>
<evidence type="ECO:0000313" key="2">
    <source>
        <dbReference type="EMBL" id="MEY2253632.1"/>
    </source>
</evidence>
<feature type="chain" id="PRO_5045493941" evidence="1">
    <location>
        <begin position="41"/>
        <end position="176"/>
    </location>
</feature>
<dbReference type="EMBL" id="JBGBDC010000011">
    <property type="protein sequence ID" value="MEY2253632.1"/>
    <property type="molecule type" value="Genomic_DNA"/>
</dbReference>
<reference evidence="2 3" key="1">
    <citation type="journal article" date="2016" name="Int. J. Syst. Evol. Microbiol.">
        <title>Description of Comamonas sediminis sp. nov., isolated from lagoon sediments.</title>
        <authorList>
            <person name="Subhash Y."/>
            <person name="Bang J.J."/>
            <person name="You T.H."/>
            <person name="Lee S.S."/>
        </authorList>
    </citation>
    <scope>NUCLEOTIDE SEQUENCE [LARGE SCALE GENOMIC DNA]</scope>
    <source>
        <strain evidence="2 3">JCM 31169</strain>
    </source>
</reference>
<comment type="caution">
    <text evidence="2">The sequence shown here is derived from an EMBL/GenBank/DDBJ whole genome shotgun (WGS) entry which is preliminary data.</text>
</comment>
<keyword evidence="3" id="KW-1185">Reference proteome</keyword>
<evidence type="ECO:0000313" key="3">
    <source>
        <dbReference type="Proteomes" id="UP001562178"/>
    </source>
</evidence>
<keyword evidence="1" id="KW-0732">Signal</keyword>
<dbReference type="InterPro" id="IPR007332">
    <property type="entry name" value="DUF411"/>
</dbReference>
<proteinExistence type="predicted"/>
<name>A0ABV4B903_9BURK</name>
<dbReference type="Proteomes" id="UP001562178">
    <property type="component" value="Unassembled WGS sequence"/>
</dbReference>
<evidence type="ECO:0000256" key="1">
    <source>
        <dbReference type="SAM" id="SignalP"/>
    </source>
</evidence>
<dbReference type="SUPFAM" id="SSF52833">
    <property type="entry name" value="Thioredoxin-like"/>
    <property type="match status" value="1"/>
</dbReference>
<protein>
    <submittedName>
        <fullName evidence="2">DUF411 domain-containing protein</fullName>
    </submittedName>
</protein>
<dbReference type="PROSITE" id="PS51318">
    <property type="entry name" value="TAT"/>
    <property type="match status" value="1"/>
</dbReference>